<feature type="active site" evidence="5">
    <location>
        <position position="84"/>
    </location>
</feature>
<dbReference type="OrthoDB" id="9783294at2"/>
<dbReference type="PANTHER" id="PTHR43808:SF9">
    <property type="entry name" value="BLL0789 PROTEIN"/>
    <property type="match status" value="1"/>
</dbReference>
<organism evidence="7 8">
    <name type="scientific">Oceanobacillus bengalensis</name>
    <dbReference type="NCBI Taxonomy" id="1435466"/>
    <lineage>
        <taxon>Bacteria</taxon>
        <taxon>Bacillati</taxon>
        <taxon>Bacillota</taxon>
        <taxon>Bacilli</taxon>
        <taxon>Bacillales</taxon>
        <taxon>Bacillaceae</taxon>
        <taxon>Oceanobacillus</taxon>
    </lineage>
</organism>
<evidence type="ECO:0000256" key="3">
    <source>
        <dbReference type="ARBA" id="ARBA00022801"/>
    </source>
</evidence>
<dbReference type="PROSITE" id="PS00758">
    <property type="entry name" value="ARGE_DAPE_CPG2_1"/>
    <property type="match status" value="1"/>
</dbReference>
<dbReference type="InterPro" id="IPR002933">
    <property type="entry name" value="Peptidase_M20"/>
</dbReference>
<dbReference type="PIRSF" id="PIRSF037238">
    <property type="entry name" value="Carboxypeptidase_G2"/>
    <property type="match status" value="1"/>
</dbReference>
<feature type="domain" description="Peptidase M20 dimerisation" evidence="6">
    <location>
        <begin position="178"/>
        <end position="272"/>
    </location>
</feature>
<dbReference type="Pfam" id="PF01546">
    <property type="entry name" value="Peptidase_M20"/>
    <property type="match status" value="1"/>
</dbReference>
<dbReference type="Proteomes" id="UP000281813">
    <property type="component" value="Unassembled WGS sequence"/>
</dbReference>
<dbReference type="InterPro" id="IPR050072">
    <property type="entry name" value="Peptidase_M20A"/>
</dbReference>
<evidence type="ECO:0000256" key="5">
    <source>
        <dbReference type="PIRSR" id="PIRSR037238-1"/>
    </source>
</evidence>
<dbReference type="PANTHER" id="PTHR43808">
    <property type="entry name" value="ACETYLORNITHINE DEACETYLASE"/>
    <property type="match status" value="1"/>
</dbReference>
<dbReference type="InterPro" id="IPR017150">
    <property type="entry name" value="Pept_M20_glutamate_carboxypep"/>
</dbReference>
<comment type="caution">
    <text evidence="7">The sequence shown here is derived from an EMBL/GenBank/DDBJ whole genome shotgun (WGS) entry which is preliminary data.</text>
</comment>
<feature type="active site" description="Proton acceptor" evidence="5">
    <location>
        <position position="142"/>
    </location>
</feature>
<dbReference type="AlphaFoldDB" id="A0A494YXP8"/>
<evidence type="ECO:0000259" key="6">
    <source>
        <dbReference type="Pfam" id="PF07687"/>
    </source>
</evidence>
<keyword evidence="8" id="KW-1185">Reference proteome</keyword>
<dbReference type="InterPro" id="IPR011650">
    <property type="entry name" value="Peptidase_M20_dimer"/>
</dbReference>
<proteinExistence type="predicted"/>
<dbReference type="EMBL" id="RBZO01000017">
    <property type="protein sequence ID" value="RKQ14945.1"/>
    <property type="molecule type" value="Genomic_DNA"/>
</dbReference>
<sequence>MDRIKEYIVQHKDQILADIRYIVEAESPSNNKKLTDACGRRIQDLFRRYFNYQAAEIVEEKYGNHLRFEYGTGKETILLLSHFDTVWNKGDLIFKVEENKVYGPGVLDMKGGLIQAIWAIKALVDLEIPLNKRIVFLCTSDEEVGSPSSKHVIEMEAKISNYALVMEPPVVGSGALKTGRKGSSRYFIDIKGKAAHAGNNHKDGISAIKEAAEQIVFLESLTDYKKGTTINVGSVKGGGKLNVVPDTATIGINIRVKTNEEQKRIDRIVKSLAPHQEGLTLKVRGGMNRPPMNRNKEGAKLFKLARKVARDLDMDLKEAYVGGGSDGNLTANMGVPTLDGLGAVGKGIHAKNEHILINEIPNRTALLCKLIGSL</sequence>
<evidence type="ECO:0000313" key="7">
    <source>
        <dbReference type="EMBL" id="RKQ14945.1"/>
    </source>
</evidence>
<gene>
    <name evidence="7" type="ORF">D8M05_11835</name>
</gene>
<evidence type="ECO:0000256" key="1">
    <source>
        <dbReference type="ARBA" id="ARBA00001947"/>
    </source>
</evidence>
<dbReference type="InterPro" id="IPR036264">
    <property type="entry name" value="Bact_exopeptidase_dim_dom"/>
</dbReference>
<dbReference type="Gene3D" id="3.30.70.360">
    <property type="match status" value="1"/>
</dbReference>
<dbReference type="RefSeq" id="WP_121132029.1">
    <property type="nucleotide sequence ID" value="NZ_JBHUFK010000037.1"/>
</dbReference>
<evidence type="ECO:0000256" key="4">
    <source>
        <dbReference type="ARBA" id="ARBA00022833"/>
    </source>
</evidence>
<accession>A0A494YXP8</accession>
<evidence type="ECO:0000313" key="8">
    <source>
        <dbReference type="Proteomes" id="UP000281813"/>
    </source>
</evidence>
<reference evidence="7 8" key="1">
    <citation type="journal article" date="2015" name="Antonie Van Leeuwenhoek">
        <title>Oceanobacillus bengalensis sp. nov., a bacterium isolated from seawater of the Bay of Bengal.</title>
        <authorList>
            <person name="Yongchang O."/>
            <person name="Xiang W."/>
            <person name="Wang G."/>
        </authorList>
    </citation>
    <scope>NUCLEOTIDE SEQUENCE [LARGE SCALE GENOMIC DNA]</scope>
    <source>
        <strain evidence="7 8">MCCC 1K00260</strain>
    </source>
</reference>
<dbReference type="Pfam" id="PF07687">
    <property type="entry name" value="M20_dimer"/>
    <property type="match status" value="1"/>
</dbReference>
<keyword evidence="3" id="KW-0378">Hydrolase</keyword>
<dbReference type="SUPFAM" id="SSF55031">
    <property type="entry name" value="Bacterial exopeptidase dimerisation domain"/>
    <property type="match status" value="1"/>
</dbReference>
<keyword evidence="4" id="KW-0862">Zinc</keyword>
<dbReference type="GO" id="GO:0046872">
    <property type="term" value="F:metal ion binding"/>
    <property type="evidence" value="ECO:0007669"/>
    <property type="project" value="UniProtKB-KW"/>
</dbReference>
<dbReference type="SUPFAM" id="SSF53187">
    <property type="entry name" value="Zn-dependent exopeptidases"/>
    <property type="match status" value="1"/>
</dbReference>
<name>A0A494YXP8_9BACI</name>
<evidence type="ECO:0000256" key="2">
    <source>
        <dbReference type="ARBA" id="ARBA00022723"/>
    </source>
</evidence>
<dbReference type="CDD" id="cd03885">
    <property type="entry name" value="M20_CPDG2"/>
    <property type="match status" value="1"/>
</dbReference>
<comment type="cofactor">
    <cofactor evidence="1">
        <name>Zn(2+)</name>
        <dbReference type="ChEBI" id="CHEBI:29105"/>
    </cofactor>
</comment>
<dbReference type="GO" id="GO:0016787">
    <property type="term" value="F:hydrolase activity"/>
    <property type="evidence" value="ECO:0007669"/>
    <property type="project" value="UniProtKB-KW"/>
</dbReference>
<keyword evidence="2" id="KW-0479">Metal-binding</keyword>
<protein>
    <submittedName>
        <fullName evidence="7">M20 family peptidase</fullName>
    </submittedName>
</protein>
<dbReference type="InterPro" id="IPR001261">
    <property type="entry name" value="ArgE/DapE_CS"/>
</dbReference>
<dbReference type="Gene3D" id="3.40.630.10">
    <property type="entry name" value="Zn peptidases"/>
    <property type="match status" value="1"/>
</dbReference>